<dbReference type="InterPro" id="IPR003339">
    <property type="entry name" value="ABC/ECF_trnsptr_transmembrane"/>
</dbReference>
<keyword evidence="5 6" id="KW-0472">Membrane</keyword>
<feature type="transmembrane region" description="Helical" evidence="6">
    <location>
        <begin position="70"/>
        <end position="91"/>
    </location>
</feature>
<comment type="subcellular location">
    <subcellularLocation>
        <location evidence="1">Membrane</location>
        <topology evidence="1">Multi-pass membrane protein</topology>
    </subcellularLocation>
</comment>
<dbReference type="AlphaFoldDB" id="A0A7K0K4X4"/>
<feature type="transmembrane region" description="Helical" evidence="6">
    <location>
        <begin position="111"/>
        <end position="132"/>
    </location>
</feature>
<evidence type="ECO:0000256" key="3">
    <source>
        <dbReference type="ARBA" id="ARBA00022692"/>
    </source>
</evidence>
<dbReference type="Proteomes" id="UP000442535">
    <property type="component" value="Unassembled WGS sequence"/>
</dbReference>
<evidence type="ECO:0000256" key="4">
    <source>
        <dbReference type="ARBA" id="ARBA00022989"/>
    </source>
</evidence>
<dbReference type="EMBL" id="VUMY01000021">
    <property type="protein sequence ID" value="MST50521.1"/>
    <property type="molecule type" value="Genomic_DNA"/>
</dbReference>
<dbReference type="Pfam" id="PF02361">
    <property type="entry name" value="CbiQ"/>
    <property type="match status" value="1"/>
</dbReference>
<protein>
    <submittedName>
        <fullName evidence="7">Energy-coupling factor transporter transmembrane protein EcfT</fullName>
    </submittedName>
</protein>
<name>A0A7K0K4X4_9ACTO</name>
<evidence type="ECO:0000313" key="7">
    <source>
        <dbReference type="EMBL" id="MST50521.1"/>
    </source>
</evidence>
<dbReference type="InterPro" id="IPR051611">
    <property type="entry name" value="ECF_transporter_component"/>
</dbReference>
<comment type="caution">
    <text evidence="7">The sequence shown here is derived from an EMBL/GenBank/DDBJ whole genome shotgun (WGS) entry which is preliminary data.</text>
</comment>
<sequence>MVAGIDTGNLRGRLAVSPRARSLVPMDPRTKILLVVVANVCVMTVVKTPVTVTALVVSLVVFVMSRSWKILGAIIGVFLAFLAFRFLGAWLGSWYGTLMVITGEYGSRITISLSFAVWLFLTTTPAAFVAALKRSRVPRAIIIPLAVMFRFFPAVVEEMRAIWDAMKLRGMFRSGASMVAHPMRLVEFIIVPLIGSTLQISEDLSASAMIRGLGSPGRSTSVVPVGFGPGDIVGWLGIIAIIGAFVWVHVGV</sequence>
<evidence type="ECO:0000256" key="5">
    <source>
        <dbReference type="ARBA" id="ARBA00023136"/>
    </source>
</evidence>
<accession>A0A7K0K4X4</accession>
<dbReference type="PANTHER" id="PTHR34857">
    <property type="entry name" value="SLL0384 PROTEIN"/>
    <property type="match status" value="1"/>
</dbReference>
<dbReference type="CDD" id="cd16914">
    <property type="entry name" value="EcfT"/>
    <property type="match status" value="1"/>
</dbReference>
<reference evidence="7 8" key="1">
    <citation type="submission" date="2019-08" db="EMBL/GenBank/DDBJ databases">
        <title>In-depth cultivation of the pig gut microbiome towards novel bacterial diversity and tailored functional studies.</title>
        <authorList>
            <person name="Wylensek D."/>
            <person name="Hitch T.C.A."/>
            <person name="Clavel T."/>
        </authorList>
    </citation>
    <scope>NUCLEOTIDE SEQUENCE [LARGE SCALE GENOMIC DNA]</scope>
    <source>
        <strain evidence="7 8">RF-GAM-744-WT-7</strain>
    </source>
</reference>
<keyword evidence="4 6" id="KW-1133">Transmembrane helix</keyword>
<evidence type="ECO:0000313" key="8">
    <source>
        <dbReference type="Proteomes" id="UP000442535"/>
    </source>
</evidence>
<evidence type="ECO:0000256" key="1">
    <source>
        <dbReference type="ARBA" id="ARBA00004141"/>
    </source>
</evidence>
<gene>
    <name evidence="7" type="ORF">FYJ63_09865</name>
</gene>
<dbReference type="RefSeq" id="WP_154546266.1">
    <property type="nucleotide sequence ID" value="NZ_JAQYQY010000034.1"/>
</dbReference>
<evidence type="ECO:0000256" key="2">
    <source>
        <dbReference type="ARBA" id="ARBA00022475"/>
    </source>
</evidence>
<feature type="transmembrane region" description="Helical" evidence="6">
    <location>
        <begin position="32"/>
        <end position="63"/>
    </location>
</feature>
<organism evidence="7 8">
    <name type="scientific">Mobiluncus porci</name>
    <dbReference type="NCBI Taxonomy" id="2652278"/>
    <lineage>
        <taxon>Bacteria</taxon>
        <taxon>Bacillati</taxon>
        <taxon>Actinomycetota</taxon>
        <taxon>Actinomycetes</taxon>
        <taxon>Actinomycetales</taxon>
        <taxon>Actinomycetaceae</taxon>
        <taxon>Mobiluncus</taxon>
    </lineage>
</organism>
<dbReference type="GO" id="GO:0005886">
    <property type="term" value="C:plasma membrane"/>
    <property type="evidence" value="ECO:0007669"/>
    <property type="project" value="UniProtKB-ARBA"/>
</dbReference>
<keyword evidence="3 6" id="KW-0812">Transmembrane</keyword>
<dbReference type="PANTHER" id="PTHR34857:SF2">
    <property type="entry name" value="SLL0384 PROTEIN"/>
    <property type="match status" value="1"/>
</dbReference>
<feature type="transmembrane region" description="Helical" evidence="6">
    <location>
        <begin position="139"/>
        <end position="156"/>
    </location>
</feature>
<keyword evidence="2" id="KW-1003">Cell membrane</keyword>
<feature type="transmembrane region" description="Helical" evidence="6">
    <location>
        <begin position="232"/>
        <end position="250"/>
    </location>
</feature>
<keyword evidence="8" id="KW-1185">Reference proteome</keyword>
<evidence type="ECO:0000256" key="6">
    <source>
        <dbReference type="SAM" id="Phobius"/>
    </source>
</evidence>
<proteinExistence type="predicted"/>